<dbReference type="PROSITE" id="PS51330">
    <property type="entry name" value="DHFR_2"/>
    <property type="match status" value="1"/>
</dbReference>
<evidence type="ECO:0000313" key="6">
    <source>
        <dbReference type="EMBL" id="ABX74960.1"/>
    </source>
</evidence>
<dbReference type="Gene3D" id="3.40.430.10">
    <property type="entry name" value="Dihydrofolate Reductase, subunit A"/>
    <property type="match status" value="1"/>
</dbReference>
<dbReference type="GO" id="GO:0046452">
    <property type="term" value="P:dihydrofolate metabolic process"/>
    <property type="evidence" value="ECO:0007669"/>
    <property type="project" value="TreeGrafter"/>
</dbReference>
<dbReference type="GO" id="GO:0004146">
    <property type="term" value="F:dihydrofolate reductase activity"/>
    <property type="evidence" value="ECO:0007669"/>
    <property type="project" value="UniProtKB-EC"/>
</dbReference>
<dbReference type="SUPFAM" id="SSF53597">
    <property type="entry name" value="Dihydrofolate reductase-like"/>
    <property type="match status" value="1"/>
</dbReference>
<keyword evidence="3" id="KW-0521">NADP</keyword>
<dbReference type="CDD" id="cd00209">
    <property type="entry name" value="DHFR"/>
    <property type="match status" value="1"/>
</dbReference>
<name>A9JPH0_9GAMA</name>
<sequence>MSNERCDPVELNCVLAVCNGGGVGARGGLPWPRLRGDMARFYSLTTAAPPGCQNLVIMGRRTWESLPPKRRPLSGRINVVLSRTLREPPPGAHVLARSLDDALRLAAEFPFDRKPGNIWIIGGVALYLEALSRPGPVRVFLTRILHNFPCDVQLPLECFAAFKRIEPLPGEAASVRRESGVAYVFESYIKDRGPVLNSSAAERPLEDL</sequence>
<reference evidence="6" key="2">
    <citation type="journal article" date="2003" name="J. Virol.">
        <title>Analysis of 4.3 kilobases of divergent locus B of macaque retroperitoneal fibromatosis-associated herpesvirus reveals a close similarity in gene sequence and genome organization to Kaposi's sarcoma-associated herpesvirus.</title>
        <authorList>
            <person name="Rose T.M."/>
            <person name="Ryan J.T."/>
            <person name="Schultz E.R."/>
            <person name="Raden B.W."/>
            <person name="Tsai C.C."/>
        </authorList>
    </citation>
    <scope>NUCLEOTIDE SEQUENCE</scope>
    <source>
        <strain evidence="6">YN91</strain>
    </source>
</reference>
<dbReference type="GO" id="GO:0050661">
    <property type="term" value="F:NADP binding"/>
    <property type="evidence" value="ECO:0007669"/>
    <property type="project" value="InterPro"/>
</dbReference>
<proteinExistence type="inferred from homology"/>
<evidence type="ECO:0000259" key="5">
    <source>
        <dbReference type="PROSITE" id="PS51330"/>
    </source>
</evidence>
<dbReference type="EMBL" id="AF005479">
    <property type="protein sequence ID" value="ABX74960.1"/>
    <property type="molecule type" value="Genomic_DNA"/>
</dbReference>
<dbReference type="GO" id="GO:0046655">
    <property type="term" value="P:folic acid metabolic process"/>
    <property type="evidence" value="ECO:0007669"/>
    <property type="project" value="TreeGrafter"/>
</dbReference>
<reference evidence="6" key="3">
    <citation type="submission" date="2006-07" db="EMBL/GenBank/DDBJ databases">
        <authorList>
            <person name="Ryan J.T."/>
            <person name="Bruce A.G."/>
            <person name="Schultz E.R."/>
            <person name="Raden B.W."/>
            <person name="Rose T.M."/>
        </authorList>
    </citation>
    <scope>NUCLEOTIDE SEQUENCE</scope>
    <source>
        <strain evidence="6">YN91</strain>
    </source>
</reference>
<keyword evidence="4" id="KW-0560">Oxidoreductase</keyword>
<dbReference type="GO" id="GO:0046654">
    <property type="term" value="P:tetrahydrofolate biosynthetic process"/>
    <property type="evidence" value="ECO:0007669"/>
    <property type="project" value="InterPro"/>
</dbReference>
<dbReference type="InterPro" id="IPR012259">
    <property type="entry name" value="DHFR"/>
</dbReference>
<reference evidence="6" key="1">
    <citation type="journal article" date="2000" name="J. Virol.">
        <title>Characterization of two divergent lineages of macaque rhadinoviruses related to Kaposi's sarcoma-associated herpesvirus.</title>
        <authorList>
            <person name="Schultz E.R."/>
            <person name="Rankin G.W.Jr."/>
            <person name="Blanc M.P."/>
            <person name="Raden B.W."/>
            <person name="Tsai C.C."/>
            <person name="Rose T.M."/>
        </authorList>
    </citation>
    <scope>NUCLEOTIDE SEQUENCE</scope>
    <source>
        <strain evidence="6">YN91</strain>
    </source>
</reference>
<evidence type="ECO:0000256" key="2">
    <source>
        <dbReference type="ARBA" id="ARBA00012856"/>
    </source>
</evidence>
<dbReference type="InterPro" id="IPR001796">
    <property type="entry name" value="DHFR_dom"/>
</dbReference>
<dbReference type="PANTHER" id="PTHR48069:SF6">
    <property type="entry name" value="DIHYDROFOLATE REDUCTASE"/>
    <property type="match status" value="1"/>
</dbReference>
<organism evidence="6">
    <name type="scientific">Retroperitoneal fibromatosis-associated herpesvirus</name>
    <dbReference type="NCBI Taxonomy" id="111469"/>
    <lineage>
        <taxon>Viruses</taxon>
        <taxon>Duplodnaviria</taxon>
        <taxon>Heunggongvirae</taxon>
        <taxon>Peploviricota</taxon>
        <taxon>Herviviricetes</taxon>
        <taxon>Herpesvirales</taxon>
        <taxon>Orthoherpesviridae</taxon>
        <taxon>Gammaherpesvirinae</taxon>
        <taxon>Rhadinovirus</taxon>
        <taxon>Rhadinovirus macacinegamma8</taxon>
        <taxon>Macacine gammaherpesvirus 8</taxon>
    </lineage>
</organism>
<evidence type="ECO:0000256" key="4">
    <source>
        <dbReference type="ARBA" id="ARBA00023002"/>
    </source>
</evidence>
<dbReference type="PRINTS" id="PR00070">
    <property type="entry name" value="DHFR"/>
</dbReference>
<accession>A9JPH0</accession>
<comment type="similarity">
    <text evidence="1">Belongs to the dihydrofolate reductase family.</text>
</comment>
<evidence type="ECO:0000256" key="3">
    <source>
        <dbReference type="ARBA" id="ARBA00022857"/>
    </source>
</evidence>
<dbReference type="EC" id="1.5.1.3" evidence="2"/>
<dbReference type="Pfam" id="PF00186">
    <property type="entry name" value="DHFR_1"/>
    <property type="match status" value="1"/>
</dbReference>
<protein>
    <recommendedName>
        <fullName evidence="2">dihydrofolate reductase</fullName>
        <ecNumber evidence="2">1.5.1.3</ecNumber>
    </recommendedName>
</protein>
<evidence type="ECO:0000256" key="1">
    <source>
        <dbReference type="ARBA" id="ARBA00009539"/>
    </source>
</evidence>
<feature type="domain" description="DHFR" evidence="5">
    <location>
        <begin position="10"/>
        <end position="190"/>
    </location>
</feature>
<dbReference type="InterPro" id="IPR024072">
    <property type="entry name" value="DHFR-like_dom_sf"/>
</dbReference>
<dbReference type="PANTHER" id="PTHR48069">
    <property type="entry name" value="DIHYDROFOLATE REDUCTASE"/>
    <property type="match status" value="1"/>
</dbReference>